<dbReference type="eggNOG" id="COG1466">
    <property type="taxonomic scope" value="Bacteria"/>
</dbReference>
<accession>L0A4U3</accession>
<dbReference type="Gene3D" id="1.10.8.60">
    <property type="match status" value="1"/>
</dbReference>
<dbReference type="Pfam" id="PF21694">
    <property type="entry name" value="DNA_pol3_delta_C"/>
    <property type="match status" value="1"/>
</dbReference>
<keyword evidence="4" id="KW-0235">DNA replication</keyword>
<sequence>MQLRLVFYAEGVILGFTGNRFLVEQTARRVLAERGLTLRDLPRLGGEDVNTEVLAPLLVPSLFGEASVVVDLEGVKVGKELLDLLSGADATVAVLDAAAPATRLKLYQNRGEHFASPAPEKPGDVAGWVAVRAREHQLKLDRDSALYLAEVFGSDLASIEGELTKLVFVDGRLDRQRVMRVVGRETPGDSFAMLGAATTGRPQEALAQLSRLLGGGEDAFKLMGAVVWQYSLVARCVALLQEERSVNEQTAATRLGVRPYPAKKALDVARRLSEAKIRSHLCRILEADQGMKSGADPELTLERLMVNLSL</sequence>
<evidence type="ECO:0000256" key="2">
    <source>
        <dbReference type="ARBA" id="ARBA00022679"/>
    </source>
</evidence>
<dbReference type="GO" id="GO:0003677">
    <property type="term" value="F:DNA binding"/>
    <property type="evidence" value="ECO:0007669"/>
    <property type="project" value="InterPro"/>
</dbReference>
<dbReference type="Proteomes" id="UP000010467">
    <property type="component" value="Chromosome"/>
</dbReference>
<dbReference type="InterPro" id="IPR005790">
    <property type="entry name" value="DNA_polIII_delta"/>
</dbReference>
<dbReference type="HOGENOM" id="CLU_926597_0_0_0"/>
<dbReference type="STRING" id="937777.Deipe_3470"/>
<keyword evidence="5" id="KW-0239">DNA-directed DNA polymerase</keyword>
<evidence type="ECO:0000313" key="9">
    <source>
        <dbReference type="EMBL" id="AFZ68903.1"/>
    </source>
</evidence>
<reference evidence="10" key="1">
    <citation type="submission" date="2012-03" db="EMBL/GenBank/DDBJ databases">
        <title>Complete sequence of chromosome of Deinococcus peraridilitoris DSM 19664.</title>
        <authorList>
            <person name="Lucas S."/>
            <person name="Copeland A."/>
            <person name="Lapidus A."/>
            <person name="Glavina del Rio T."/>
            <person name="Dalin E."/>
            <person name="Tice H."/>
            <person name="Bruce D."/>
            <person name="Goodwin L."/>
            <person name="Pitluck S."/>
            <person name="Peters L."/>
            <person name="Mikhailova N."/>
            <person name="Lu M."/>
            <person name="Kyrpides N."/>
            <person name="Mavromatis K."/>
            <person name="Ivanova N."/>
            <person name="Brettin T."/>
            <person name="Detter J.C."/>
            <person name="Han C."/>
            <person name="Larimer F."/>
            <person name="Land M."/>
            <person name="Hauser L."/>
            <person name="Markowitz V."/>
            <person name="Cheng J.-F."/>
            <person name="Hugenholtz P."/>
            <person name="Woyke T."/>
            <person name="Wu D."/>
            <person name="Pukall R."/>
            <person name="Steenblock K."/>
            <person name="Brambilla E."/>
            <person name="Klenk H.-P."/>
            <person name="Eisen J.A."/>
        </authorList>
    </citation>
    <scope>NUCLEOTIDE SEQUENCE [LARGE SCALE GENOMIC DNA]</scope>
    <source>
        <strain evidence="10">DSM 19664 / LMG 22246 / CIP 109416 / KR-200</strain>
    </source>
</reference>
<evidence type="ECO:0000256" key="1">
    <source>
        <dbReference type="ARBA" id="ARBA00012417"/>
    </source>
</evidence>
<evidence type="ECO:0000256" key="3">
    <source>
        <dbReference type="ARBA" id="ARBA00022695"/>
    </source>
</evidence>
<dbReference type="PANTHER" id="PTHR34388:SF1">
    <property type="entry name" value="DNA POLYMERASE III SUBUNIT DELTA"/>
    <property type="match status" value="1"/>
</dbReference>
<dbReference type="PANTHER" id="PTHR34388">
    <property type="entry name" value="DNA POLYMERASE III SUBUNIT DELTA"/>
    <property type="match status" value="1"/>
</dbReference>
<dbReference type="InterPro" id="IPR048466">
    <property type="entry name" value="DNA_pol3_delta-like_C"/>
</dbReference>
<comment type="catalytic activity">
    <reaction evidence="7">
        <text>DNA(n) + a 2'-deoxyribonucleoside 5'-triphosphate = DNA(n+1) + diphosphate</text>
        <dbReference type="Rhea" id="RHEA:22508"/>
        <dbReference type="Rhea" id="RHEA-COMP:17339"/>
        <dbReference type="Rhea" id="RHEA-COMP:17340"/>
        <dbReference type="ChEBI" id="CHEBI:33019"/>
        <dbReference type="ChEBI" id="CHEBI:61560"/>
        <dbReference type="ChEBI" id="CHEBI:173112"/>
        <dbReference type="EC" id="2.7.7.7"/>
    </reaction>
</comment>
<protein>
    <recommendedName>
        <fullName evidence="1">DNA-directed DNA polymerase</fullName>
        <ecNumber evidence="1">2.7.7.7</ecNumber>
    </recommendedName>
</protein>
<dbReference type="SUPFAM" id="SSF48019">
    <property type="entry name" value="post-AAA+ oligomerization domain-like"/>
    <property type="match status" value="1"/>
</dbReference>
<keyword evidence="10" id="KW-1185">Reference proteome</keyword>
<dbReference type="GO" id="GO:0003887">
    <property type="term" value="F:DNA-directed DNA polymerase activity"/>
    <property type="evidence" value="ECO:0007669"/>
    <property type="project" value="UniProtKB-KW"/>
</dbReference>
<dbReference type="GO" id="GO:0006261">
    <property type="term" value="P:DNA-templated DNA replication"/>
    <property type="evidence" value="ECO:0007669"/>
    <property type="project" value="TreeGrafter"/>
</dbReference>
<proteinExistence type="inferred from homology"/>
<keyword evidence="3" id="KW-0548">Nucleotidyltransferase</keyword>
<comment type="similarity">
    <text evidence="6">Belongs to the DNA polymerase HolA subunit family.</text>
</comment>
<dbReference type="GO" id="GO:0009360">
    <property type="term" value="C:DNA polymerase III complex"/>
    <property type="evidence" value="ECO:0007669"/>
    <property type="project" value="TreeGrafter"/>
</dbReference>
<dbReference type="EC" id="2.7.7.7" evidence="1"/>
<dbReference type="Gene3D" id="1.20.272.10">
    <property type="match status" value="1"/>
</dbReference>
<dbReference type="PATRIC" id="fig|937777.3.peg.3482"/>
<dbReference type="KEGG" id="dpd:Deipe_3470"/>
<evidence type="ECO:0000259" key="8">
    <source>
        <dbReference type="Pfam" id="PF21694"/>
    </source>
</evidence>
<dbReference type="InterPro" id="IPR008921">
    <property type="entry name" value="DNA_pol3_clamp-load_cplx_C"/>
</dbReference>
<dbReference type="NCBIfam" id="TIGR01128">
    <property type="entry name" value="holA"/>
    <property type="match status" value="1"/>
</dbReference>
<dbReference type="AlphaFoldDB" id="L0A4U3"/>
<feature type="domain" description="DNA polymerase III delta subunit-like C-terminal" evidence="8">
    <location>
        <begin position="190"/>
        <end position="307"/>
    </location>
</feature>
<evidence type="ECO:0000256" key="5">
    <source>
        <dbReference type="ARBA" id="ARBA00022932"/>
    </source>
</evidence>
<dbReference type="RefSeq" id="WP_015237201.1">
    <property type="nucleotide sequence ID" value="NC_019793.1"/>
</dbReference>
<dbReference type="EMBL" id="CP003382">
    <property type="protein sequence ID" value="AFZ68903.1"/>
    <property type="molecule type" value="Genomic_DNA"/>
</dbReference>
<evidence type="ECO:0000313" key="10">
    <source>
        <dbReference type="Proteomes" id="UP000010467"/>
    </source>
</evidence>
<gene>
    <name evidence="9" type="ordered locus">Deipe_3470</name>
</gene>
<evidence type="ECO:0000256" key="6">
    <source>
        <dbReference type="ARBA" id="ARBA00034754"/>
    </source>
</evidence>
<evidence type="ECO:0000256" key="7">
    <source>
        <dbReference type="ARBA" id="ARBA00049244"/>
    </source>
</evidence>
<name>L0A4U3_DEIPD</name>
<evidence type="ECO:0000256" key="4">
    <source>
        <dbReference type="ARBA" id="ARBA00022705"/>
    </source>
</evidence>
<keyword evidence="2" id="KW-0808">Transferase</keyword>
<organism evidence="9 10">
    <name type="scientific">Deinococcus peraridilitoris (strain DSM 19664 / LMG 22246 / CIP 109416 / KR-200)</name>
    <dbReference type="NCBI Taxonomy" id="937777"/>
    <lineage>
        <taxon>Bacteria</taxon>
        <taxon>Thermotogati</taxon>
        <taxon>Deinococcota</taxon>
        <taxon>Deinococci</taxon>
        <taxon>Deinococcales</taxon>
        <taxon>Deinococcaceae</taxon>
        <taxon>Deinococcus</taxon>
    </lineage>
</organism>